<gene>
    <name evidence="4" type="ORF">ELD05_11340</name>
</gene>
<dbReference type="InterPro" id="IPR009288">
    <property type="entry name" value="AIG2-like_dom"/>
</dbReference>
<protein>
    <recommendedName>
        <fullName evidence="2">Putative gamma-glutamylcyclotransferase</fullName>
    </recommendedName>
</protein>
<dbReference type="PANTHER" id="PTHR31544:SF2">
    <property type="entry name" value="AIG2-LIKE PROTEIN D"/>
    <property type="match status" value="1"/>
</dbReference>
<dbReference type="GO" id="GO:0016740">
    <property type="term" value="F:transferase activity"/>
    <property type="evidence" value="ECO:0007669"/>
    <property type="project" value="UniProtKB-KW"/>
</dbReference>
<evidence type="ECO:0000256" key="1">
    <source>
        <dbReference type="ARBA" id="ARBA00022679"/>
    </source>
</evidence>
<dbReference type="CDD" id="cd06661">
    <property type="entry name" value="GGCT_like"/>
    <property type="match status" value="1"/>
</dbReference>
<accession>A0A3T0D7Q9</accession>
<reference evidence="4 5" key="1">
    <citation type="submission" date="2018-12" db="EMBL/GenBank/DDBJ databases">
        <title>Genome sequence from the cellulolytic species, Caldicellulosiruptor changbaiensis.</title>
        <authorList>
            <person name="Blumer-Schuette S.E."/>
            <person name="Mendoza C."/>
        </authorList>
    </citation>
    <scope>NUCLEOTIDE SEQUENCE [LARGE SCALE GENOMIC DNA]</scope>
    <source>
        <strain evidence="4 5">CBS-Z</strain>
    </source>
</reference>
<feature type="domain" description="Gamma-glutamylcyclotransferase AIG2-like" evidence="3">
    <location>
        <begin position="3"/>
        <end position="117"/>
    </location>
</feature>
<dbReference type="PANTHER" id="PTHR31544">
    <property type="entry name" value="AIG2-LIKE PROTEIN D"/>
    <property type="match status" value="1"/>
</dbReference>
<dbReference type="InterPro" id="IPR045038">
    <property type="entry name" value="AIG2-like"/>
</dbReference>
<evidence type="ECO:0000313" key="5">
    <source>
        <dbReference type="Proteomes" id="UP000282930"/>
    </source>
</evidence>
<dbReference type="SUPFAM" id="SSF110857">
    <property type="entry name" value="Gamma-glutamyl cyclotransferase-like"/>
    <property type="match status" value="1"/>
</dbReference>
<dbReference type="RefSeq" id="WP_127352511.1">
    <property type="nucleotide sequence ID" value="NZ_CP034791.1"/>
</dbReference>
<keyword evidence="1 4" id="KW-0808">Transferase</keyword>
<organism evidence="4 5">
    <name type="scientific">Caldicellulosiruptor changbaiensis</name>
    <dbReference type="NCBI Taxonomy" id="1222016"/>
    <lineage>
        <taxon>Bacteria</taxon>
        <taxon>Bacillati</taxon>
        <taxon>Bacillota</taxon>
        <taxon>Bacillota incertae sedis</taxon>
        <taxon>Caldicellulosiruptorales</taxon>
        <taxon>Caldicellulosiruptoraceae</taxon>
        <taxon>Caldicellulosiruptor</taxon>
    </lineage>
</organism>
<dbReference type="InterPro" id="IPR036568">
    <property type="entry name" value="GGCT-like_sf"/>
</dbReference>
<dbReference type="KEGG" id="ccha:ELD05_11340"/>
<evidence type="ECO:0000313" key="4">
    <source>
        <dbReference type="EMBL" id="AZT91175.1"/>
    </source>
</evidence>
<dbReference type="Proteomes" id="UP000282930">
    <property type="component" value="Chromosome"/>
</dbReference>
<dbReference type="InterPro" id="IPR013024">
    <property type="entry name" value="GGCT-like"/>
</dbReference>
<dbReference type="Pfam" id="PF06094">
    <property type="entry name" value="GGACT"/>
    <property type="match status" value="1"/>
</dbReference>
<keyword evidence="5" id="KW-1185">Reference proteome</keyword>
<dbReference type="AlphaFoldDB" id="A0A3T0D7Q9"/>
<evidence type="ECO:0000259" key="3">
    <source>
        <dbReference type="Pfam" id="PF06094"/>
    </source>
</evidence>
<sequence length="118" mass="13793">MYLFVYGSLLSHNSHNYLLKGCKFIGKAILEGFGLYKVSWYPAIVPKENSKVLGEVYQIDPSTLKKIDEFEDEGELYKRKEVEVILNDNRKIKAWAYIYLCDVDENNYIPFESQPWNG</sequence>
<name>A0A3T0D7Q9_9FIRM</name>
<dbReference type="EMBL" id="CP034791">
    <property type="protein sequence ID" value="AZT91175.1"/>
    <property type="molecule type" value="Genomic_DNA"/>
</dbReference>
<proteinExistence type="predicted"/>
<dbReference type="Gene3D" id="3.10.490.10">
    <property type="entry name" value="Gamma-glutamyl cyclotransferase-like"/>
    <property type="match status" value="1"/>
</dbReference>
<evidence type="ECO:0000256" key="2">
    <source>
        <dbReference type="ARBA" id="ARBA00030602"/>
    </source>
</evidence>